<dbReference type="PANTHER" id="PTHR43301:SF3">
    <property type="entry name" value="ARABINAN ENDO-1,5-ALPHA-L-ARABINOSIDASE A-RELATED"/>
    <property type="match status" value="1"/>
</dbReference>
<keyword evidence="8" id="KW-0732">Signal</keyword>
<evidence type="ECO:0000259" key="9">
    <source>
        <dbReference type="Pfam" id="PF14200"/>
    </source>
</evidence>
<dbReference type="SUPFAM" id="SSF75005">
    <property type="entry name" value="Arabinanase/levansucrase/invertase"/>
    <property type="match status" value="1"/>
</dbReference>
<keyword evidence="4 7" id="KW-0326">Glycosidase</keyword>
<dbReference type="Gene3D" id="2.115.10.20">
    <property type="entry name" value="Glycosyl hydrolase domain, family 43"/>
    <property type="match status" value="1"/>
</dbReference>
<organism evidence="10 13">
    <name type="scientific">Pseudoduganella albidiflava</name>
    <dbReference type="NCBI Taxonomy" id="321983"/>
    <lineage>
        <taxon>Bacteria</taxon>
        <taxon>Pseudomonadati</taxon>
        <taxon>Pseudomonadota</taxon>
        <taxon>Betaproteobacteria</taxon>
        <taxon>Burkholderiales</taxon>
        <taxon>Oxalobacteraceae</taxon>
        <taxon>Telluria group</taxon>
        <taxon>Pseudoduganella</taxon>
    </lineage>
</organism>
<dbReference type="InterPro" id="IPR035992">
    <property type="entry name" value="Ricin_B-like_lectins"/>
</dbReference>
<dbReference type="InterPro" id="IPR000772">
    <property type="entry name" value="Ricin_B_lectin"/>
</dbReference>
<dbReference type="EMBL" id="CP036401">
    <property type="protein sequence ID" value="QBI04389.1"/>
    <property type="molecule type" value="Genomic_DNA"/>
</dbReference>
<feature type="active site" description="Proton acceptor" evidence="5">
    <location>
        <position position="31"/>
    </location>
</feature>
<dbReference type="InterPro" id="IPR006710">
    <property type="entry name" value="Glyco_hydro_43"/>
</dbReference>
<evidence type="ECO:0000256" key="1">
    <source>
        <dbReference type="ARBA" id="ARBA00004834"/>
    </source>
</evidence>
<dbReference type="OrthoDB" id="9801455at2"/>
<evidence type="ECO:0000256" key="6">
    <source>
        <dbReference type="PIRSR" id="PIRSR606710-2"/>
    </source>
</evidence>
<dbReference type="CDD" id="cd00161">
    <property type="entry name" value="beta-trefoil_Ricin-like"/>
    <property type="match status" value="1"/>
</dbReference>
<dbReference type="SUPFAM" id="SSF50370">
    <property type="entry name" value="Ricin B-like lectins"/>
    <property type="match status" value="1"/>
</dbReference>
<feature type="chain" id="PRO_5044602014" evidence="8">
    <location>
        <begin position="21"/>
        <end position="471"/>
    </location>
</feature>
<dbReference type="InterPro" id="IPR023296">
    <property type="entry name" value="Glyco_hydro_beta-prop_sf"/>
</dbReference>
<evidence type="ECO:0000256" key="7">
    <source>
        <dbReference type="RuleBase" id="RU361187"/>
    </source>
</evidence>
<sequence>MLKKLVVGAMLACAAASSGAIELAGLQNAHDPGTITKDGDTYFNFTTGTGIWYSTSTDLRNWQGGAAPVFATNPAWVEQKIPNFKANGSSYWAPDVIQMNGAYYIYYSVSQWGTTNSAIGVARSPSLKNPVWTDLGIVVQSFGRGNAEINAIDPALFRDHDGRVFMSFGSFFGGIGVAEIDQATGKLANYVTKVAGGTNARRDIEAPYITRNGDYYYLFTNRGSCCRGSESTYYVEVQRATSVDGPYSEPRTILANVDGRHKGPGHVGVLKQGGCNFVSTHYYDTADNGNAKLQIMKMTYADRGTDIDWPQLTRDFDSFEEGCDGVSDGRYAIMNGASGKAMTVADTAMLRATQPGAMVQQKTFANLKNQYWYVIGHGNGDYSVINEHSLLAIDDWEVSMSPGAKVAQWSYWGGEGQKWRFADAANGKHTIQNKINGLMAEVSGGSTANNAPVLQYPLHGGASQQWSLQRK</sequence>
<comment type="similarity">
    <text evidence="2 7">Belongs to the glycosyl hydrolase 43 family.</text>
</comment>
<dbReference type="Proteomes" id="UP000628442">
    <property type="component" value="Unassembled WGS sequence"/>
</dbReference>
<reference evidence="11 12" key="2">
    <citation type="submission" date="2019-02" db="EMBL/GenBank/DDBJ databases">
        <title>Draft Genome Sequences of Six Type Strains of the Genus Massilia.</title>
        <authorList>
            <person name="Miess H."/>
            <person name="Frediansyhah A."/>
            <person name="Gross H."/>
        </authorList>
    </citation>
    <scope>NUCLEOTIDE SEQUENCE [LARGE SCALE GENOMIC DNA]</scope>
    <source>
        <strain evidence="11 12">DSM 17472</strain>
    </source>
</reference>
<keyword evidence="12" id="KW-1185">Reference proteome</keyword>
<reference evidence="10" key="1">
    <citation type="journal article" date="2014" name="Int. J. Syst. Evol. Microbiol.">
        <title>Complete genome sequence of Corynebacterium casei LMG S-19264T (=DSM 44701T), isolated from a smear-ripened cheese.</title>
        <authorList>
            <consortium name="US DOE Joint Genome Institute (JGI-PGF)"/>
            <person name="Walter F."/>
            <person name="Albersmeier A."/>
            <person name="Kalinowski J."/>
            <person name="Ruckert C."/>
        </authorList>
    </citation>
    <scope>NUCLEOTIDE SEQUENCE</scope>
    <source>
        <strain evidence="10">KCTC 12343</strain>
    </source>
</reference>
<dbReference type="Proteomes" id="UP000292307">
    <property type="component" value="Chromosome"/>
</dbReference>
<feature type="signal peptide" evidence="8">
    <location>
        <begin position="1"/>
        <end position="20"/>
    </location>
</feature>
<dbReference type="PROSITE" id="PS50231">
    <property type="entry name" value="RICIN_B_LECTIN"/>
    <property type="match status" value="1"/>
</dbReference>
<evidence type="ECO:0000313" key="13">
    <source>
        <dbReference type="Proteomes" id="UP000628442"/>
    </source>
</evidence>
<feature type="site" description="Important for catalytic activity, responsible for pKa modulation of the active site Glu and correct orientation of both the proton donor and substrate" evidence="6">
    <location>
        <position position="153"/>
    </location>
</feature>
<feature type="domain" description="Ricin B lectin" evidence="9">
    <location>
        <begin position="416"/>
        <end position="469"/>
    </location>
</feature>
<gene>
    <name evidence="11" type="ORF">EYF70_28915</name>
    <name evidence="10" type="ORF">GCM10007387_06140</name>
</gene>
<evidence type="ECO:0000256" key="8">
    <source>
        <dbReference type="SAM" id="SignalP"/>
    </source>
</evidence>
<evidence type="ECO:0000256" key="4">
    <source>
        <dbReference type="ARBA" id="ARBA00023295"/>
    </source>
</evidence>
<evidence type="ECO:0000256" key="2">
    <source>
        <dbReference type="ARBA" id="ARBA00009865"/>
    </source>
</evidence>
<dbReference type="RefSeq" id="WP_131148450.1">
    <property type="nucleotide sequence ID" value="NZ_BMWV01000001.1"/>
</dbReference>
<dbReference type="GO" id="GO:0004553">
    <property type="term" value="F:hydrolase activity, hydrolyzing O-glycosyl compounds"/>
    <property type="evidence" value="ECO:0007669"/>
    <property type="project" value="InterPro"/>
</dbReference>
<protein>
    <submittedName>
        <fullName evidence="11">Beta-xylosidase</fullName>
    </submittedName>
</protein>
<dbReference type="PANTHER" id="PTHR43301">
    <property type="entry name" value="ARABINAN ENDO-1,5-ALPHA-L-ARABINOSIDASE"/>
    <property type="match status" value="1"/>
</dbReference>
<reference evidence="10" key="3">
    <citation type="submission" date="2022-12" db="EMBL/GenBank/DDBJ databases">
        <authorList>
            <person name="Sun Q."/>
            <person name="Kim S."/>
        </authorList>
    </citation>
    <scope>NUCLEOTIDE SEQUENCE</scope>
    <source>
        <strain evidence="10">KCTC 12343</strain>
    </source>
</reference>
<evidence type="ECO:0000313" key="11">
    <source>
        <dbReference type="EMBL" id="QBI04389.1"/>
    </source>
</evidence>
<dbReference type="EMBL" id="BMWV01000001">
    <property type="protein sequence ID" value="GGY26872.1"/>
    <property type="molecule type" value="Genomic_DNA"/>
</dbReference>
<dbReference type="CDD" id="cd08998">
    <property type="entry name" value="GH43_Arb43a-like"/>
    <property type="match status" value="1"/>
</dbReference>
<dbReference type="Pfam" id="PF04616">
    <property type="entry name" value="Glyco_hydro_43"/>
    <property type="match status" value="1"/>
</dbReference>
<dbReference type="GO" id="GO:0005975">
    <property type="term" value="P:carbohydrate metabolic process"/>
    <property type="evidence" value="ECO:0007669"/>
    <property type="project" value="InterPro"/>
</dbReference>
<dbReference type="AlphaFoldDB" id="A0A411X5V8"/>
<feature type="domain" description="Ricin B lectin" evidence="9">
    <location>
        <begin position="326"/>
        <end position="409"/>
    </location>
</feature>
<comment type="pathway">
    <text evidence="1">Glycan metabolism; L-arabinan degradation.</text>
</comment>
<accession>A0A411X5V8</accession>
<dbReference type="InterPro" id="IPR050727">
    <property type="entry name" value="GH43_arabinanases"/>
</dbReference>
<feature type="active site" description="Proton donor" evidence="5">
    <location>
        <position position="205"/>
    </location>
</feature>
<keyword evidence="3 7" id="KW-0378">Hydrolase</keyword>
<evidence type="ECO:0000256" key="5">
    <source>
        <dbReference type="PIRSR" id="PIRSR606710-1"/>
    </source>
</evidence>
<dbReference type="Pfam" id="PF14200">
    <property type="entry name" value="RicinB_lectin_2"/>
    <property type="match status" value="2"/>
</dbReference>
<proteinExistence type="inferred from homology"/>
<name>A0A411X5V8_9BURK</name>
<evidence type="ECO:0000256" key="3">
    <source>
        <dbReference type="ARBA" id="ARBA00022801"/>
    </source>
</evidence>
<dbReference type="Gene3D" id="2.80.10.50">
    <property type="match status" value="2"/>
</dbReference>
<evidence type="ECO:0000313" key="10">
    <source>
        <dbReference type="EMBL" id="GGY26872.1"/>
    </source>
</evidence>
<evidence type="ECO:0000313" key="12">
    <source>
        <dbReference type="Proteomes" id="UP000292307"/>
    </source>
</evidence>